<evidence type="ECO:0000256" key="2">
    <source>
        <dbReference type="ARBA" id="ARBA00023235"/>
    </source>
</evidence>
<dbReference type="SMART" id="SM00855">
    <property type="entry name" value="PGAM"/>
    <property type="match status" value="1"/>
</dbReference>
<evidence type="ECO:0000313" key="3">
    <source>
        <dbReference type="EMBL" id="OMD36285.1"/>
    </source>
</evidence>
<dbReference type="RefSeq" id="WP_076114456.1">
    <property type="nucleotide sequence ID" value="NZ_MPTB01000081.1"/>
</dbReference>
<dbReference type="InterPro" id="IPR050275">
    <property type="entry name" value="PGM_Phosphatase"/>
</dbReference>
<evidence type="ECO:0000313" key="4">
    <source>
        <dbReference type="Proteomes" id="UP000187412"/>
    </source>
</evidence>
<dbReference type="InterPro" id="IPR001345">
    <property type="entry name" value="PG/BPGM_mutase_AS"/>
</dbReference>
<dbReference type="InterPro" id="IPR003094">
    <property type="entry name" value="6Pfruct_kin"/>
</dbReference>
<proteinExistence type="predicted"/>
<evidence type="ECO:0000256" key="1">
    <source>
        <dbReference type="ARBA" id="ARBA00023152"/>
    </source>
</evidence>
<dbReference type="Proteomes" id="UP000187412">
    <property type="component" value="Unassembled WGS sequence"/>
</dbReference>
<dbReference type="Gene3D" id="3.40.50.1240">
    <property type="entry name" value="Phosphoglycerate mutase-like"/>
    <property type="match status" value="1"/>
</dbReference>
<keyword evidence="1" id="KW-0324">Glycolysis</keyword>
<gene>
    <name evidence="3" type="ORF">BSK56_32285</name>
</gene>
<organism evidence="3 4">
    <name type="scientific">Paenibacillus borealis</name>
    <dbReference type="NCBI Taxonomy" id="160799"/>
    <lineage>
        <taxon>Bacteria</taxon>
        <taxon>Bacillati</taxon>
        <taxon>Bacillota</taxon>
        <taxon>Bacilli</taxon>
        <taxon>Bacillales</taxon>
        <taxon>Paenibacillaceae</taxon>
        <taxon>Paenibacillus</taxon>
    </lineage>
</organism>
<dbReference type="EMBL" id="MPTB01000081">
    <property type="protein sequence ID" value="OMD36285.1"/>
    <property type="molecule type" value="Genomic_DNA"/>
</dbReference>
<dbReference type="InterPro" id="IPR029033">
    <property type="entry name" value="His_PPase_superfam"/>
</dbReference>
<dbReference type="SUPFAM" id="SSF53254">
    <property type="entry name" value="Phosphoglycerate mutase-like"/>
    <property type="match status" value="1"/>
</dbReference>
<dbReference type="PANTHER" id="PTHR48100">
    <property type="entry name" value="BROAD-SPECIFICITY PHOSPHATASE YOR283W-RELATED"/>
    <property type="match status" value="1"/>
</dbReference>
<keyword evidence="2" id="KW-0413">Isomerase</keyword>
<sequence length="219" mass="25018">MTETVLYLTRHGQTEWNLQKRMQGHQNSALTTLGKQQAEWLKERLEGENLGAIYSSSSLRAFHTAQILRGNRTLPIQQLDELMEINMGIWEGMKTEQIEQDYPLQYARFFTSPDLYVPVSLGETYEQLEQRLIPAVECILNDNPGQKLLIVTHRMTLKVIMAHFLNKSLREIGEMPDIFSTALCKVQVIDGKSYVDLLGDTSHYRGAQNQESKIGKATC</sequence>
<dbReference type="PANTHER" id="PTHR48100:SF1">
    <property type="entry name" value="HISTIDINE PHOSPHATASE FAMILY PROTEIN-RELATED"/>
    <property type="match status" value="1"/>
</dbReference>
<comment type="caution">
    <text evidence="3">The sequence shown here is derived from an EMBL/GenBank/DDBJ whole genome shotgun (WGS) entry which is preliminary data.</text>
</comment>
<keyword evidence="4" id="KW-1185">Reference proteome</keyword>
<reference evidence="3 4" key="1">
    <citation type="submission" date="2016-10" db="EMBL/GenBank/DDBJ databases">
        <title>Paenibacillus species isolates.</title>
        <authorList>
            <person name="Beno S.M."/>
        </authorList>
    </citation>
    <scope>NUCLEOTIDE SEQUENCE [LARGE SCALE GENOMIC DNA]</scope>
    <source>
        <strain evidence="3 4">FSL H7-0744</strain>
    </source>
</reference>
<accession>A0ABX3GSR2</accession>
<dbReference type="InterPro" id="IPR013078">
    <property type="entry name" value="His_Pase_superF_clade-1"/>
</dbReference>
<dbReference type="CDD" id="cd07067">
    <property type="entry name" value="HP_PGM_like"/>
    <property type="match status" value="1"/>
</dbReference>
<dbReference type="PRINTS" id="PR00991">
    <property type="entry name" value="6PFRUCTKNASE"/>
</dbReference>
<name>A0ABX3GSR2_PAEBO</name>
<dbReference type="Pfam" id="PF00300">
    <property type="entry name" value="His_Phos_1"/>
    <property type="match status" value="1"/>
</dbReference>
<protein>
    <submittedName>
        <fullName evidence="3">Histidine phosphatase family protein</fullName>
    </submittedName>
</protein>
<dbReference type="PROSITE" id="PS00175">
    <property type="entry name" value="PG_MUTASE"/>
    <property type="match status" value="1"/>
</dbReference>